<dbReference type="EMBL" id="LJKE01000104">
    <property type="protein sequence ID" value="KZD55669.1"/>
    <property type="molecule type" value="Genomic_DNA"/>
</dbReference>
<reference evidence="1 2" key="1">
    <citation type="submission" date="2015-09" db="EMBL/GenBank/DDBJ databases">
        <title>Bacillus cereus food isolates.</title>
        <authorList>
            <person name="Boekhorst J."/>
        </authorList>
    </citation>
    <scope>NUCLEOTIDE SEQUENCE [LARGE SCALE GENOMIC DNA]</scope>
    <source>
        <strain evidence="1 2">B4088</strain>
    </source>
</reference>
<protein>
    <recommendedName>
        <fullName evidence="3">Restriction endonuclease</fullName>
    </recommendedName>
</protein>
<evidence type="ECO:0000313" key="1">
    <source>
        <dbReference type="EMBL" id="KZD55669.1"/>
    </source>
</evidence>
<evidence type="ECO:0008006" key="3">
    <source>
        <dbReference type="Google" id="ProtNLM"/>
    </source>
</evidence>
<accession>A0A164LCK7</accession>
<comment type="caution">
    <text evidence="1">The sequence shown here is derived from an EMBL/GenBank/DDBJ whole genome shotgun (WGS) entry which is preliminary data.</text>
</comment>
<dbReference type="RefSeq" id="WP_063262929.1">
    <property type="nucleotide sequence ID" value="NZ_LJKE01000104.1"/>
</dbReference>
<dbReference type="AlphaFoldDB" id="A0A164LCK7"/>
<name>A0A164LCK7_BACCE</name>
<evidence type="ECO:0000313" key="2">
    <source>
        <dbReference type="Proteomes" id="UP000076482"/>
    </source>
</evidence>
<dbReference type="Proteomes" id="UP000076482">
    <property type="component" value="Unassembled WGS sequence"/>
</dbReference>
<gene>
    <name evidence="1" type="ORF">B4088_5414</name>
</gene>
<dbReference type="PATRIC" id="fig|1396.535.peg.5980"/>
<sequence length="204" mass="23560">MFRAVFDDVNEYIKERVTTLTGADLFALKSEFYEVCNEYMGHTKDLTGITELLVNMYLVNFFENKGMPYRIMRNYPRRGKNGHYNELDVAFLNEDNDIVYGFSIKREMGTAAWKHHELSSALCISLREKYGKNNIVQDLYRLDNIKRGDSGSFPSITFIFESVKGKAVDKLSGIEADIGFAHGYIVLEENNNKLWDEISNKLHL</sequence>
<organism evidence="1 2">
    <name type="scientific">Bacillus cereus</name>
    <dbReference type="NCBI Taxonomy" id="1396"/>
    <lineage>
        <taxon>Bacteria</taxon>
        <taxon>Bacillati</taxon>
        <taxon>Bacillota</taxon>
        <taxon>Bacilli</taxon>
        <taxon>Bacillales</taxon>
        <taxon>Bacillaceae</taxon>
        <taxon>Bacillus</taxon>
        <taxon>Bacillus cereus group</taxon>
    </lineage>
</organism>
<proteinExistence type="predicted"/>